<dbReference type="EMBL" id="BNCI01000002">
    <property type="protein sequence ID" value="GHF28069.1"/>
    <property type="molecule type" value="Genomic_DNA"/>
</dbReference>
<protein>
    <submittedName>
        <fullName evidence="1">Uncharacterized protein</fullName>
    </submittedName>
</protein>
<reference evidence="1" key="2">
    <citation type="submission" date="2020-09" db="EMBL/GenBank/DDBJ databases">
        <authorList>
            <person name="Sun Q."/>
            <person name="Kim S."/>
        </authorList>
    </citation>
    <scope>NUCLEOTIDE SEQUENCE</scope>
    <source>
        <strain evidence="1">KCTC 42590</strain>
    </source>
</reference>
<proteinExistence type="predicted"/>
<dbReference type="Proteomes" id="UP000630923">
    <property type="component" value="Unassembled WGS sequence"/>
</dbReference>
<evidence type="ECO:0000313" key="2">
    <source>
        <dbReference type="Proteomes" id="UP000630923"/>
    </source>
</evidence>
<comment type="caution">
    <text evidence="1">The sequence shown here is derived from an EMBL/GenBank/DDBJ whole genome shotgun (WGS) entry which is preliminary data.</text>
</comment>
<evidence type="ECO:0000313" key="1">
    <source>
        <dbReference type="EMBL" id="GHF28069.1"/>
    </source>
</evidence>
<sequence>MIILNFEIKLHKLLAFSLDYIQGLNDGEYMAIEMTNSYMSRTVGVRD</sequence>
<organism evidence="1 2">
    <name type="scientific">Kordiimonas sediminis</name>
    <dbReference type="NCBI Taxonomy" id="1735581"/>
    <lineage>
        <taxon>Bacteria</taxon>
        <taxon>Pseudomonadati</taxon>
        <taxon>Pseudomonadota</taxon>
        <taxon>Alphaproteobacteria</taxon>
        <taxon>Kordiimonadales</taxon>
        <taxon>Kordiimonadaceae</taxon>
        <taxon>Kordiimonas</taxon>
    </lineage>
</organism>
<name>A0A919E9M6_9PROT</name>
<accession>A0A919E9M6</accession>
<gene>
    <name evidence="1" type="ORF">GCM10017044_24070</name>
</gene>
<reference evidence="1" key="1">
    <citation type="journal article" date="2014" name="Int. J. Syst. Evol. Microbiol.">
        <title>Complete genome sequence of Corynebacterium casei LMG S-19264T (=DSM 44701T), isolated from a smear-ripened cheese.</title>
        <authorList>
            <consortium name="US DOE Joint Genome Institute (JGI-PGF)"/>
            <person name="Walter F."/>
            <person name="Albersmeier A."/>
            <person name="Kalinowski J."/>
            <person name="Ruckert C."/>
        </authorList>
    </citation>
    <scope>NUCLEOTIDE SEQUENCE</scope>
    <source>
        <strain evidence="1">KCTC 42590</strain>
    </source>
</reference>
<keyword evidence="2" id="KW-1185">Reference proteome</keyword>
<dbReference type="AlphaFoldDB" id="A0A919E9M6"/>